<dbReference type="AlphaFoldDB" id="A0A8J6PFA2"/>
<dbReference type="CDD" id="cd01174">
    <property type="entry name" value="ribokinase"/>
    <property type="match status" value="1"/>
</dbReference>
<dbReference type="InterPro" id="IPR011877">
    <property type="entry name" value="Ribokinase"/>
</dbReference>
<evidence type="ECO:0000313" key="14">
    <source>
        <dbReference type="EMBL" id="MBC8611251.1"/>
    </source>
</evidence>
<keyword evidence="8 12" id="KW-0067">ATP-binding</keyword>
<dbReference type="NCBIfam" id="TIGR02152">
    <property type="entry name" value="D_ribokin_bact"/>
    <property type="match status" value="1"/>
</dbReference>
<comment type="catalytic activity">
    <reaction evidence="12">
        <text>D-ribose + ATP = D-ribose 5-phosphate + ADP + H(+)</text>
        <dbReference type="Rhea" id="RHEA:13697"/>
        <dbReference type="ChEBI" id="CHEBI:15378"/>
        <dbReference type="ChEBI" id="CHEBI:30616"/>
        <dbReference type="ChEBI" id="CHEBI:47013"/>
        <dbReference type="ChEBI" id="CHEBI:78346"/>
        <dbReference type="ChEBI" id="CHEBI:456216"/>
        <dbReference type="EC" id="2.7.1.15"/>
    </reaction>
</comment>
<dbReference type="GO" id="GO:0005524">
    <property type="term" value="F:ATP binding"/>
    <property type="evidence" value="ECO:0007669"/>
    <property type="project" value="UniProtKB-UniRule"/>
</dbReference>
<comment type="caution">
    <text evidence="12">Lacks conserved residue(s) required for the propagation of feature annotation.</text>
</comment>
<feature type="binding site" evidence="12">
    <location>
        <begin position="40"/>
        <end position="44"/>
    </location>
    <ligand>
        <name>substrate</name>
    </ligand>
</feature>
<comment type="cofactor">
    <cofactor evidence="12">
        <name>Mg(2+)</name>
        <dbReference type="ChEBI" id="CHEBI:18420"/>
    </cofactor>
    <text evidence="12">Requires a divalent cation, most likely magnesium in vivo, as an electrophilic catalyst to aid phosphoryl group transfer. It is the chelate of the metal and the nucleotide that is the actual substrate.</text>
</comment>
<dbReference type="EMBL" id="JACRTL010000004">
    <property type="protein sequence ID" value="MBC8611251.1"/>
    <property type="molecule type" value="Genomic_DNA"/>
</dbReference>
<feature type="binding site" evidence="12">
    <location>
        <position position="249"/>
    </location>
    <ligand>
        <name>K(+)</name>
        <dbReference type="ChEBI" id="CHEBI:29103"/>
    </ligand>
</feature>
<feature type="domain" description="Carbohydrate kinase PfkB" evidence="13">
    <location>
        <begin position="3"/>
        <end position="296"/>
    </location>
</feature>
<comment type="subunit">
    <text evidence="12">Homodimer.</text>
</comment>
<feature type="binding site" evidence="12">
    <location>
        <begin position="222"/>
        <end position="227"/>
    </location>
    <ligand>
        <name>ATP</name>
        <dbReference type="ChEBI" id="CHEBI:30616"/>
    </ligand>
</feature>
<evidence type="ECO:0000256" key="3">
    <source>
        <dbReference type="ARBA" id="ARBA00016943"/>
    </source>
</evidence>
<evidence type="ECO:0000256" key="6">
    <source>
        <dbReference type="ARBA" id="ARBA00022741"/>
    </source>
</evidence>
<comment type="caution">
    <text evidence="14">The sequence shown here is derived from an EMBL/GenBank/DDBJ whole genome shotgun (WGS) entry which is preliminary data.</text>
</comment>
<dbReference type="PROSITE" id="PS00584">
    <property type="entry name" value="PFKB_KINASES_2"/>
    <property type="match status" value="1"/>
</dbReference>
<dbReference type="EC" id="2.7.1.15" evidence="2 12"/>
<name>A0A8J6PFA2_9FIRM</name>
<keyword evidence="5 12" id="KW-0479">Metal-binding</keyword>
<dbReference type="RefSeq" id="WP_093988936.1">
    <property type="nucleotide sequence ID" value="NZ_FYDD01000003.1"/>
</dbReference>
<dbReference type="UniPathway" id="UPA00916">
    <property type="reaction ID" value="UER00889"/>
</dbReference>
<comment type="subcellular location">
    <subcellularLocation>
        <location evidence="12">Cytoplasm</location>
    </subcellularLocation>
</comment>
<comment type="function">
    <text evidence="12">Catalyzes the phosphorylation of ribose at O-5 in a reaction requiring ATP and magnesium. The resulting D-ribose-5-phosphate can then be used either for sythesis of nucleotides, histidine, and tryptophan, or as a component of the pentose phosphate pathway.</text>
</comment>
<dbReference type="GO" id="GO:0019303">
    <property type="term" value="P:D-ribose catabolic process"/>
    <property type="evidence" value="ECO:0007669"/>
    <property type="project" value="UniProtKB-UniRule"/>
</dbReference>
<feature type="binding site" evidence="12">
    <location>
        <position position="186"/>
    </location>
    <ligand>
        <name>ATP</name>
        <dbReference type="ChEBI" id="CHEBI:30616"/>
    </ligand>
</feature>
<feature type="binding site" evidence="12">
    <location>
        <position position="255"/>
    </location>
    <ligand>
        <name>substrate</name>
    </ligand>
</feature>
<dbReference type="OrthoDB" id="9775849at2"/>
<dbReference type="InterPro" id="IPR002173">
    <property type="entry name" value="Carboh/pur_kinase_PfkB_CS"/>
</dbReference>
<dbReference type="InterPro" id="IPR029056">
    <property type="entry name" value="Ribokinase-like"/>
</dbReference>
<dbReference type="Gene3D" id="3.40.1190.20">
    <property type="match status" value="1"/>
</dbReference>
<dbReference type="InterPro" id="IPR011611">
    <property type="entry name" value="PfkB_dom"/>
</dbReference>
<keyword evidence="4 12" id="KW-0808">Transferase</keyword>
<dbReference type="PANTHER" id="PTHR10584">
    <property type="entry name" value="SUGAR KINASE"/>
    <property type="match status" value="1"/>
</dbReference>
<dbReference type="PANTHER" id="PTHR10584:SF166">
    <property type="entry name" value="RIBOKINASE"/>
    <property type="match status" value="1"/>
</dbReference>
<evidence type="ECO:0000256" key="5">
    <source>
        <dbReference type="ARBA" id="ARBA00022723"/>
    </source>
</evidence>
<organism evidence="14 15">
    <name type="scientific">Massiliimalia timonensis</name>
    <dbReference type="NCBI Taxonomy" id="1987501"/>
    <lineage>
        <taxon>Bacteria</taxon>
        <taxon>Bacillati</taxon>
        <taxon>Bacillota</taxon>
        <taxon>Clostridia</taxon>
        <taxon>Eubacteriales</taxon>
        <taxon>Oscillospiraceae</taxon>
        <taxon>Massiliimalia</taxon>
    </lineage>
</organism>
<keyword evidence="9 12" id="KW-0460">Magnesium</keyword>
<feature type="binding site" evidence="12">
    <location>
        <position position="251"/>
    </location>
    <ligand>
        <name>K(+)</name>
        <dbReference type="ChEBI" id="CHEBI:29103"/>
    </ligand>
</feature>
<dbReference type="GO" id="GO:0005829">
    <property type="term" value="C:cytosol"/>
    <property type="evidence" value="ECO:0007669"/>
    <property type="project" value="TreeGrafter"/>
</dbReference>
<feature type="binding site" evidence="12">
    <location>
        <begin position="12"/>
        <end position="14"/>
    </location>
    <ligand>
        <name>substrate</name>
    </ligand>
</feature>
<evidence type="ECO:0000256" key="1">
    <source>
        <dbReference type="ARBA" id="ARBA00005380"/>
    </source>
</evidence>
<evidence type="ECO:0000256" key="10">
    <source>
        <dbReference type="ARBA" id="ARBA00022958"/>
    </source>
</evidence>
<feature type="binding site" evidence="12">
    <location>
        <position position="290"/>
    </location>
    <ligand>
        <name>K(+)</name>
        <dbReference type="ChEBI" id="CHEBI:29103"/>
    </ligand>
</feature>
<feature type="binding site" evidence="12">
    <location>
        <begin position="254"/>
        <end position="255"/>
    </location>
    <ligand>
        <name>ATP</name>
        <dbReference type="ChEBI" id="CHEBI:30616"/>
    </ligand>
</feature>
<keyword evidence="15" id="KW-1185">Reference proteome</keyword>
<comment type="activity regulation">
    <text evidence="12">Activated by a monovalent cation that binds near, but not in, the active site. The most likely occupant of the site in vivo is potassium. Ion binding induces a conformational change that may alter substrate affinity.</text>
</comment>
<evidence type="ECO:0000256" key="8">
    <source>
        <dbReference type="ARBA" id="ARBA00022840"/>
    </source>
</evidence>
<feature type="binding site" evidence="12">
    <location>
        <position position="288"/>
    </location>
    <ligand>
        <name>K(+)</name>
        <dbReference type="ChEBI" id="CHEBI:29103"/>
    </ligand>
</feature>
<dbReference type="SUPFAM" id="SSF53613">
    <property type="entry name" value="Ribokinase-like"/>
    <property type="match status" value="1"/>
</dbReference>
<proteinExistence type="inferred from homology"/>
<sequence>MSKRVLVFGSYVTDLSSRIQSFPKPGQTVKGREFRLGPGGKGSNQAVAANRAGADVTFVTKLGDDLLGNQTLDFYGKEGLDTQNILIEKGGQTGSALIMVDESTAQNRIVVVGGACEQVTDQDVEKISGLLDQTDIFLTQLETNIEPVYKLLETAKKKGLLTVLNPAPAQVIDKEYMKSVDIIIPNETEAEFLTGVTVVDYDTAKQAAQALFDQGVKGVVITLGKRGAYAAYQGEEKLVSAVDCGSAVDTTGAGDAFIGGMVAALADGKGFFDAVNYGSVTAGIAVTRKGTAPAMPYKQEISRYYQI</sequence>
<keyword evidence="11 12" id="KW-0119">Carbohydrate metabolism</keyword>
<comment type="pathway">
    <text evidence="12">Carbohydrate metabolism; D-ribose degradation; D-ribose 5-phosphate from beta-D-ribopyranose: step 2/2.</text>
</comment>
<feature type="binding site" evidence="12">
    <location>
        <position position="285"/>
    </location>
    <ligand>
        <name>K(+)</name>
        <dbReference type="ChEBI" id="CHEBI:29103"/>
    </ligand>
</feature>
<comment type="similarity">
    <text evidence="1">Belongs to the carbohydrate kinase pfkB family.</text>
</comment>
<feature type="binding site" evidence="12">
    <location>
        <position position="142"/>
    </location>
    <ligand>
        <name>substrate</name>
    </ligand>
</feature>
<dbReference type="PRINTS" id="PR00990">
    <property type="entry name" value="RIBOKINASE"/>
</dbReference>
<keyword evidence="12" id="KW-0963">Cytoplasm</keyword>
<accession>A0A8J6PFA2</accession>
<dbReference type="InterPro" id="IPR002139">
    <property type="entry name" value="Ribo/fructo_kinase"/>
</dbReference>
<evidence type="ECO:0000256" key="9">
    <source>
        <dbReference type="ARBA" id="ARBA00022842"/>
    </source>
</evidence>
<dbReference type="Pfam" id="PF00294">
    <property type="entry name" value="PfkB"/>
    <property type="match status" value="1"/>
</dbReference>
<evidence type="ECO:0000256" key="4">
    <source>
        <dbReference type="ARBA" id="ARBA00022679"/>
    </source>
</evidence>
<reference evidence="14" key="1">
    <citation type="submission" date="2020-08" db="EMBL/GenBank/DDBJ databases">
        <title>Genome public.</title>
        <authorList>
            <person name="Liu C."/>
            <person name="Sun Q."/>
        </authorList>
    </citation>
    <scope>NUCLEOTIDE SEQUENCE</scope>
    <source>
        <strain evidence="14">NSJ-15</strain>
    </source>
</reference>
<gene>
    <name evidence="12 14" type="primary">rbsK</name>
    <name evidence="14" type="ORF">H8702_09005</name>
</gene>
<comment type="similarity">
    <text evidence="12">Belongs to the carbohydrate kinase PfkB family. Ribokinase subfamily.</text>
</comment>
<keyword evidence="10 12" id="KW-0630">Potassium</keyword>
<feature type="active site" description="Proton acceptor" evidence="12">
    <location>
        <position position="255"/>
    </location>
</feature>
<keyword evidence="6 12" id="KW-0547">Nucleotide-binding</keyword>
<evidence type="ECO:0000313" key="15">
    <source>
        <dbReference type="Proteomes" id="UP000632659"/>
    </source>
</evidence>
<evidence type="ECO:0000256" key="11">
    <source>
        <dbReference type="ARBA" id="ARBA00023277"/>
    </source>
</evidence>
<evidence type="ECO:0000259" key="13">
    <source>
        <dbReference type="Pfam" id="PF00294"/>
    </source>
</evidence>
<dbReference type="HAMAP" id="MF_01987">
    <property type="entry name" value="Ribokinase"/>
    <property type="match status" value="1"/>
</dbReference>
<protein>
    <recommendedName>
        <fullName evidence="3 12">Ribokinase</fullName>
        <shortName evidence="12">RK</shortName>
        <ecNumber evidence="2 12">2.7.1.15</ecNumber>
    </recommendedName>
</protein>
<evidence type="ECO:0000256" key="7">
    <source>
        <dbReference type="ARBA" id="ARBA00022777"/>
    </source>
</evidence>
<dbReference type="GO" id="GO:0004747">
    <property type="term" value="F:ribokinase activity"/>
    <property type="evidence" value="ECO:0007669"/>
    <property type="project" value="UniProtKB-UniRule"/>
</dbReference>
<evidence type="ECO:0000256" key="12">
    <source>
        <dbReference type="HAMAP-Rule" id="MF_01987"/>
    </source>
</evidence>
<keyword evidence="7 12" id="KW-0418">Kinase</keyword>
<evidence type="ECO:0000256" key="2">
    <source>
        <dbReference type="ARBA" id="ARBA00012035"/>
    </source>
</evidence>
<dbReference type="GO" id="GO:0046872">
    <property type="term" value="F:metal ion binding"/>
    <property type="evidence" value="ECO:0007669"/>
    <property type="project" value="UniProtKB-KW"/>
</dbReference>
<dbReference type="Proteomes" id="UP000632659">
    <property type="component" value="Unassembled WGS sequence"/>
</dbReference>